<dbReference type="AlphaFoldDB" id="A3ISQ4"/>
<sequence length="74" mass="8467">MMSINLTEKEAYTAMYAYLVKIYEMTQSDDIGSLLGSMSTLSDGEIVDPAIWDDWLQCIDDVKQNQVDIELRLK</sequence>
<organism evidence="1 2">
    <name type="scientific">Crocosphaera chwakensis CCY0110</name>
    <dbReference type="NCBI Taxonomy" id="391612"/>
    <lineage>
        <taxon>Bacteria</taxon>
        <taxon>Bacillati</taxon>
        <taxon>Cyanobacteriota</taxon>
        <taxon>Cyanophyceae</taxon>
        <taxon>Oscillatoriophycideae</taxon>
        <taxon>Chroococcales</taxon>
        <taxon>Aphanothecaceae</taxon>
        <taxon>Crocosphaera</taxon>
        <taxon>Crocosphaera chwakensis</taxon>
    </lineage>
</organism>
<keyword evidence="2" id="KW-1185">Reference proteome</keyword>
<dbReference type="Proteomes" id="UP000003781">
    <property type="component" value="Unassembled WGS sequence"/>
</dbReference>
<dbReference type="RefSeq" id="WP_008276407.1">
    <property type="nucleotide sequence ID" value="NZ_AAXW01000024.1"/>
</dbReference>
<proteinExistence type="predicted"/>
<gene>
    <name evidence="1" type="ORF">CY0110_26642</name>
</gene>
<dbReference type="eggNOG" id="ENOG5033CMX">
    <property type="taxonomic scope" value="Bacteria"/>
</dbReference>
<dbReference type="EMBL" id="AAXW01000024">
    <property type="protein sequence ID" value="EAZ90474.1"/>
    <property type="molecule type" value="Genomic_DNA"/>
</dbReference>
<evidence type="ECO:0000313" key="1">
    <source>
        <dbReference type="EMBL" id="EAZ90474.1"/>
    </source>
</evidence>
<reference evidence="1 2" key="1">
    <citation type="submission" date="2007-03" db="EMBL/GenBank/DDBJ databases">
        <authorList>
            <person name="Stal L."/>
            <person name="Ferriera S."/>
            <person name="Johnson J."/>
            <person name="Kravitz S."/>
            <person name="Beeson K."/>
            <person name="Sutton G."/>
            <person name="Rogers Y.-H."/>
            <person name="Friedman R."/>
            <person name="Frazier M."/>
            <person name="Venter J.C."/>
        </authorList>
    </citation>
    <scope>NUCLEOTIDE SEQUENCE [LARGE SCALE GENOMIC DNA]</scope>
    <source>
        <strain evidence="1 2">CCY0110</strain>
    </source>
</reference>
<name>A3ISQ4_9CHRO</name>
<evidence type="ECO:0000313" key="2">
    <source>
        <dbReference type="Proteomes" id="UP000003781"/>
    </source>
</evidence>
<accession>A3ISQ4</accession>
<protein>
    <submittedName>
        <fullName evidence="1">Uncharacterized protein</fullName>
    </submittedName>
</protein>
<comment type="caution">
    <text evidence="1">The sequence shown here is derived from an EMBL/GenBank/DDBJ whole genome shotgun (WGS) entry which is preliminary data.</text>
</comment>